<feature type="transmembrane region" description="Helical" evidence="7">
    <location>
        <begin position="263"/>
        <end position="285"/>
    </location>
</feature>
<feature type="transmembrane region" description="Helical" evidence="7">
    <location>
        <begin position="158"/>
        <end position="183"/>
    </location>
</feature>
<dbReference type="KEGG" id="proo:MJB10_17265"/>
<keyword evidence="2 7" id="KW-0813">Transport</keyword>
<keyword evidence="4 7" id="KW-0812">Transmembrane</keyword>
<keyword evidence="5 7" id="KW-1133">Transmembrane helix</keyword>
<feature type="transmembrane region" description="Helical" evidence="7">
    <location>
        <begin position="107"/>
        <end position="127"/>
    </location>
</feature>
<dbReference type="CDD" id="cd06261">
    <property type="entry name" value="TM_PBP2"/>
    <property type="match status" value="1"/>
</dbReference>
<organism evidence="9 10">
    <name type="scientific">Paenibacillus roseopurpureus</name>
    <dbReference type="NCBI Taxonomy" id="2918901"/>
    <lineage>
        <taxon>Bacteria</taxon>
        <taxon>Bacillati</taxon>
        <taxon>Bacillota</taxon>
        <taxon>Bacilli</taxon>
        <taxon>Bacillales</taxon>
        <taxon>Paenibacillaceae</taxon>
        <taxon>Paenibacillus</taxon>
    </lineage>
</organism>
<sequence>MDAYRRNRKAILLFLLPALFIYTCLTMLPILASFGFAFTSWHGITGEAIKYAGISNFTKLLKDEFFWISLKNIALFMVLTLDIQIPVGFVAALLLSKGLKFSKMFRTIIFLPQIVSITATSLIWYFILLPNDGVLTTLLTMIGFGEYARNWLVDSHTAMVSIILVNAWIGVGFHMTVFSAAIAGIPKDIEDAAQIDGVTGLKRIVSIIIPLVWESMKICVIIVVTAVLKAFDVVFVMTQGGPNGLTQVPTTLLYDQAFRYDNYGIASAISILIFLLSISITILSLKILQRDTLEY</sequence>
<protein>
    <submittedName>
        <fullName evidence="9">Sugar ABC transporter permease</fullName>
    </submittedName>
</protein>
<dbReference type="PANTHER" id="PTHR30193:SF37">
    <property type="entry name" value="INNER MEMBRANE ABC TRANSPORTER PERMEASE PROTEIN YCJO"/>
    <property type="match status" value="1"/>
</dbReference>
<accession>A0AA96RJ77</accession>
<keyword evidence="3" id="KW-1003">Cell membrane</keyword>
<reference evidence="9" key="1">
    <citation type="submission" date="2022-02" db="EMBL/GenBank/DDBJ databases">
        <title>Paenibacillus sp. MBLB1832 Whole Genome Shotgun Sequencing.</title>
        <authorList>
            <person name="Hwang C.Y."/>
            <person name="Cho E.-S."/>
            <person name="Seo M.-J."/>
        </authorList>
    </citation>
    <scope>NUCLEOTIDE SEQUENCE</scope>
    <source>
        <strain evidence="9">MBLB1832</strain>
    </source>
</reference>
<proteinExistence type="inferred from homology"/>
<dbReference type="Gene3D" id="1.10.3720.10">
    <property type="entry name" value="MetI-like"/>
    <property type="match status" value="1"/>
</dbReference>
<dbReference type="InterPro" id="IPR051393">
    <property type="entry name" value="ABC_transporter_permease"/>
</dbReference>
<dbReference type="AlphaFoldDB" id="A0AA96RJ77"/>
<evidence type="ECO:0000259" key="8">
    <source>
        <dbReference type="PROSITE" id="PS50928"/>
    </source>
</evidence>
<dbReference type="PANTHER" id="PTHR30193">
    <property type="entry name" value="ABC TRANSPORTER PERMEASE PROTEIN"/>
    <property type="match status" value="1"/>
</dbReference>
<dbReference type="GO" id="GO:0055085">
    <property type="term" value="P:transmembrane transport"/>
    <property type="evidence" value="ECO:0007669"/>
    <property type="project" value="InterPro"/>
</dbReference>
<keyword evidence="10" id="KW-1185">Reference proteome</keyword>
<keyword evidence="6 7" id="KW-0472">Membrane</keyword>
<dbReference type="Proteomes" id="UP001304650">
    <property type="component" value="Chromosome"/>
</dbReference>
<dbReference type="GO" id="GO:0005886">
    <property type="term" value="C:plasma membrane"/>
    <property type="evidence" value="ECO:0007669"/>
    <property type="project" value="UniProtKB-SubCell"/>
</dbReference>
<evidence type="ECO:0000256" key="4">
    <source>
        <dbReference type="ARBA" id="ARBA00022692"/>
    </source>
</evidence>
<dbReference type="InterPro" id="IPR035906">
    <property type="entry name" value="MetI-like_sf"/>
</dbReference>
<evidence type="ECO:0000256" key="6">
    <source>
        <dbReference type="ARBA" id="ARBA00023136"/>
    </source>
</evidence>
<feature type="transmembrane region" description="Helical" evidence="7">
    <location>
        <begin position="204"/>
        <end position="228"/>
    </location>
</feature>
<evidence type="ECO:0000256" key="2">
    <source>
        <dbReference type="ARBA" id="ARBA00022448"/>
    </source>
</evidence>
<evidence type="ECO:0000256" key="5">
    <source>
        <dbReference type="ARBA" id="ARBA00022989"/>
    </source>
</evidence>
<dbReference type="EMBL" id="CP130319">
    <property type="protein sequence ID" value="WNR42861.1"/>
    <property type="molecule type" value="Genomic_DNA"/>
</dbReference>
<gene>
    <name evidence="9" type="ORF">MJB10_17265</name>
</gene>
<dbReference type="InterPro" id="IPR000515">
    <property type="entry name" value="MetI-like"/>
</dbReference>
<feature type="domain" description="ABC transmembrane type-1" evidence="8">
    <location>
        <begin position="70"/>
        <end position="284"/>
    </location>
</feature>
<evidence type="ECO:0000256" key="3">
    <source>
        <dbReference type="ARBA" id="ARBA00022475"/>
    </source>
</evidence>
<name>A0AA96RJ77_9BACL</name>
<evidence type="ECO:0000256" key="1">
    <source>
        <dbReference type="ARBA" id="ARBA00004651"/>
    </source>
</evidence>
<dbReference type="PROSITE" id="PS50928">
    <property type="entry name" value="ABC_TM1"/>
    <property type="match status" value="1"/>
</dbReference>
<feature type="transmembrane region" description="Helical" evidence="7">
    <location>
        <begin position="12"/>
        <end position="38"/>
    </location>
</feature>
<comment type="subcellular location">
    <subcellularLocation>
        <location evidence="1 7">Cell membrane</location>
        <topology evidence="1 7">Multi-pass membrane protein</topology>
    </subcellularLocation>
</comment>
<feature type="transmembrane region" description="Helical" evidence="7">
    <location>
        <begin position="73"/>
        <end position="95"/>
    </location>
</feature>
<dbReference type="Pfam" id="PF00528">
    <property type="entry name" value="BPD_transp_1"/>
    <property type="match status" value="1"/>
</dbReference>
<evidence type="ECO:0000313" key="9">
    <source>
        <dbReference type="EMBL" id="WNR42861.1"/>
    </source>
</evidence>
<comment type="similarity">
    <text evidence="7">Belongs to the binding-protein-dependent transport system permease family.</text>
</comment>
<dbReference type="SUPFAM" id="SSF161098">
    <property type="entry name" value="MetI-like"/>
    <property type="match status" value="1"/>
</dbReference>
<evidence type="ECO:0000313" key="10">
    <source>
        <dbReference type="Proteomes" id="UP001304650"/>
    </source>
</evidence>
<dbReference type="RefSeq" id="WP_314796655.1">
    <property type="nucleotide sequence ID" value="NZ_CP130319.1"/>
</dbReference>
<evidence type="ECO:0000256" key="7">
    <source>
        <dbReference type="RuleBase" id="RU363032"/>
    </source>
</evidence>